<evidence type="ECO:0008006" key="4">
    <source>
        <dbReference type="Google" id="ProtNLM"/>
    </source>
</evidence>
<evidence type="ECO:0000313" key="3">
    <source>
        <dbReference type="Proteomes" id="UP000078435"/>
    </source>
</evidence>
<keyword evidence="1" id="KW-0472">Membrane</keyword>
<feature type="transmembrane region" description="Helical" evidence="1">
    <location>
        <begin position="121"/>
        <end position="138"/>
    </location>
</feature>
<protein>
    <recommendedName>
        <fullName evidence="4">DUF2214 domain-containing protein</fullName>
    </recommendedName>
</protein>
<feature type="transmembrane region" description="Helical" evidence="1">
    <location>
        <begin position="79"/>
        <end position="101"/>
    </location>
</feature>
<organism evidence="2 3">
    <name type="scientific">Aeromonas enteropelogenes</name>
    <name type="common">Aeromonas trota</name>
    <dbReference type="NCBI Taxonomy" id="29489"/>
    <lineage>
        <taxon>Bacteria</taxon>
        <taxon>Pseudomonadati</taxon>
        <taxon>Pseudomonadota</taxon>
        <taxon>Gammaproteobacteria</taxon>
        <taxon>Aeromonadales</taxon>
        <taxon>Aeromonadaceae</taxon>
        <taxon>Aeromonas</taxon>
    </lineage>
</organism>
<proteinExistence type="predicted"/>
<dbReference type="Pfam" id="PF09980">
    <property type="entry name" value="DUF2214"/>
    <property type="match status" value="1"/>
</dbReference>
<dbReference type="RefSeq" id="WP_026456877.1">
    <property type="nucleotide sequence ID" value="NZ_AP027939.1"/>
</dbReference>
<evidence type="ECO:0000256" key="1">
    <source>
        <dbReference type="SAM" id="Phobius"/>
    </source>
</evidence>
<accession>A0A175VHC1</accession>
<dbReference type="InterPro" id="IPR018706">
    <property type="entry name" value="DUF2214_membrane"/>
</dbReference>
<comment type="caution">
    <text evidence="2">The sequence shown here is derived from an EMBL/GenBank/DDBJ whole genome shotgun (WGS) entry which is preliminary data.</text>
</comment>
<dbReference type="OrthoDB" id="826511at2"/>
<evidence type="ECO:0000313" key="2">
    <source>
        <dbReference type="EMBL" id="KXU79877.1"/>
    </source>
</evidence>
<gene>
    <name evidence="2" type="ORF">LCR_17335</name>
</gene>
<keyword evidence="1" id="KW-0812">Transmembrane</keyword>
<name>A0A175VHC1_AEREN</name>
<reference evidence="2 3" key="1">
    <citation type="submission" date="2016-02" db="EMBL/GenBank/DDBJ databases">
        <title>Draft genome sequence of Aeromonas trota strain 1999lcr isolated from cerebrospinal fluid (CSF).</title>
        <authorList>
            <person name="Dallagassa C.B."/>
            <person name="Prediger K.C."/>
            <person name="Weiss V.A."/>
            <person name="Assis F.E."/>
            <person name="Baura V."/>
            <person name="Cruz L.M."/>
            <person name="Souza E.M."/>
            <person name="Pedrosa F.O."/>
            <person name="Fadel-Picheth C.M."/>
        </authorList>
    </citation>
    <scope>NUCLEOTIDE SEQUENCE [LARGE SCALE GENOMIC DNA]</scope>
    <source>
        <strain evidence="2 3">1999lcr</strain>
    </source>
</reference>
<dbReference type="AlphaFoldDB" id="A0A175VHC1"/>
<dbReference type="Proteomes" id="UP000078435">
    <property type="component" value="Unassembled WGS sequence"/>
</dbReference>
<keyword evidence="1" id="KW-1133">Transmembrane helix</keyword>
<sequence length="139" mass="15716">MLTHPLIPVIHDGAIGTLILALAIEYLIFRRGLTMVRVRRLLLVDGIAALALFSLFVTGCLLVLAQARTMEQLLAHPEYLAKAALFLLIVATLDYPSRLFYRWRRSLRSGKAPMISTQQHFRVVWILRSNLLLVALLVL</sequence>
<dbReference type="EMBL" id="JMGO02000006">
    <property type="protein sequence ID" value="KXU79877.1"/>
    <property type="molecule type" value="Genomic_DNA"/>
</dbReference>
<feature type="transmembrane region" description="Helical" evidence="1">
    <location>
        <begin position="41"/>
        <end position="67"/>
    </location>
</feature>
<feature type="transmembrane region" description="Helical" evidence="1">
    <location>
        <begin position="6"/>
        <end position="29"/>
    </location>
</feature>